<dbReference type="NCBIfam" id="TIGR00567">
    <property type="entry name" value="3mg"/>
    <property type="match status" value="1"/>
</dbReference>
<organism evidence="6 7">
    <name type="scientific">Pseudoscardovia suis</name>
    <dbReference type="NCBI Taxonomy" id="987063"/>
    <lineage>
        <taxon>Bacteria</taxon>
        <taxon>Bacillati</taxon>
        <taxon>Actinomycetota</taxon>
        <taxon>Actinomycetes</taxon>
        <taxon>Bifidobacteriales</taxon>
        <taxon>Bifidobacteriaceae</taxon>
        <taxon>Pseudoscardovia</taxon>
    </lineage>
</organism>
<dbReference type="CDD" id="cd00540">
    <property type="entry name" value="AAG"/>
    <property type="match status" value="1"/>
</dbReference>
<dbReference type="GO" id="GO:0006284">
    <property type="term" value="P:base-excision repair"/>
    <property type="evidence" value="ECO:0007669"/>
    <property type="project" value="InterPro"/>
</dbReference>
<keyword evidence="3 5" id="KW-0378">Hydrolase</keyword>
<keyword evidence="4 5" id="KW-0234">DNA repair</keyword>
<dbReference type="InterPro" id="IPR036995">
    <property type="entry name" value="MPG_sf"/>
</dbReference>
<gene>
    <name evidence="6" type="ORF">PSSU_1105</name>
</gene>
<evidence type="ECO:0000256" key="2">
    <source>
        <dbReference type="ARBA" id="ARBA00022763"/>
    </source>
</evidence>
<keyword evidence="2 5" id="KW-0227">DNA damage</keyword>
<evidence type="ECO:0000256" key="1">
    <source>
        <dbReference type="ARBA" id="ARBA00009232"/>
    </source>
</evidence>
<dbReference type="Proteomes" id="UP000216454">
    <property type="component" value="Unassembled WGS sequence"/>
</dbReference>
<dbReference type="PANTHER" id="PTHR10429:SF0">
    <property type="entry name" value="DNA-3-METHYLADENINE GLYCOSYLASE"/>
    <property type="match status" value="1"/>
</dbReference>
<protein>
    <recommendedName>
        <fullName evidence="5">Putative 3-methyladenine DNA glycosylase</fullName>
        <ecNumber evidence="5">3.2.2.-</ecNumber>
    </recommendedName>
</protein>
<dbReference type="SUPFAM" id="SSF50486">
    <property type="entry name" value="FMT C-terminal domain-like"/>
    <property type="match status" value="1"/>
</dbReference>
<evidence type="ECO:0000256" key="3">
    <source>
        <dbReference type="ARBA" id="ARBA00022801"/>
    </source>
</evidence>
<dbReference type="EC" id="3.2.2.-" evidence="5"/>
<dbReference type="GO" id="GO:0003677">
    <property type="term" value="F:DNA binding"/>
    <property type="evidence" value="ECO:0007669"/>
    <property type="project" value="InterPro"/>
</dbReference>
<evidence type="ECO:0000313" key="6">
    <source>
        <dbReference type="EMBL" id="OZG51168.1"/>
    </source>
</evidence>
<dbReference type="EMBL" id="MWWQ01000009">
    <property type="protein sequence ID" value="OZG51168.1"/>
    <property type="molecule type" value="Genomic_DNA"/>
</dbReference>
<reference evidence="6 7" key="1">
    <citation type="journal article" date="2017" name="BMC Genomics">
        <title>Comparative genomic and phylogenomic analyses of the Bifidobacteriaceae family.</title>
        <authorList>
            <person name="Lugli G.A."/>
            <person name="Milani C."/>
            <person name="Turroni F."/>
            <person name="Duranti S."/>
            <person name="Mancabelli L."/>
            <person name="Mangifesta M."/>
            <person name="Ferrario C."/>
            <person name="Modesto M."/>
            <person name="Mattarelli P."/>
            <person name="Jiri K."/>
            <person name="van Sinderen D."/>
            <person name="Ventura M."/>
        </authorList>
    </citation>
    <scope>NUCLEOTIDE SEQUENCE [LARGE SCALE GENOMIC DNA]</scope>
    <source>
        <strain evidence="6 7">DSM 24744</strain>
    </source>
</reference>
<dbReference type="NCBIfam" id="NF002003">
    <property type="entry name" value="PRK00802.1-3"/>
    <property type="match status" value="1"/>
</dbReference>
<evidence type="ECO:0000313" key="7">
    <source>
        <dbReference type="Proteomes" id="UP000216454"/>
    </source>
</evidence>
<dbReference type="InterPro" id="IPR052552">
    <property type="entry name" value="YeaO-like"/>
</dbReference>
<evidence type="ECO:0000256" key="4">
    <source>
        <dbReference type="ARBA" id="ARBA00023204"/>
    </source>
</evidence>
<accession>A0A261EWF0</accession>
<dbReference type="InterPro" id="IPR003180">
    <property type="entry name" value="MPG"/>
</dbReference>
<dbReference type="InterPro" id="IPR011034">
    <property type="entry name" value="Formyl_transferase-like_C_sf"/>
</dbReference>
<dbReference type="PANTHER" id="PTHR10429">
    <property type="entry name" value="DNA-3-METHYLADENINE GLYCOSYLASE"/>
    <property type="match status" value="1"/>
</dbReference>
<keyword evidence="7" id="KW-1185">Reference proteome</keyword>
<dbReference type="AlphaFoldDB" id="A0A261EWF0"/>
<name>A0A261EWF0_9BIFI</name>
<dbReference type="GO" id="GO:0003905">
    <property type="term" value="F:alkylbase DNA N-glycosylase activity"/>
    <property type="evidence" value="ECO:0007669"/>
    <property type="project" value="InterPro"/>
</dbReference>
<comment type="caution">
    <text evidence="6">The sequence shown here is derived from an EMBL/GenBank/DDBJ whole genome shotgun (WGS) entry which is preliminary data.</text>
</comment>
<comment type="similarity">
    <text evidence="1 5">Belongs to the DNA glycosylase MPG family.</text>
</comment>
<dbReference type="Pfam" id="PF02245">
    <property type="entry name" value="Pur_DNA_glyco"/>
    <property type="match status" value="1"/>
</dbReference>
<dbReference type="Pfam" id="PF22752">
    <property type="entry name" value="DUF488-N3i"/>
    <property type="match status" value="1"/>
</dbReference>
<evidence type="ECO:0000256" key="5">
    <source>
        <dbReference type="HAMAP-Rule" id="MF_00527"/>
    </source>
</evidence>
<proteinExistence type="inferred from homology"/>
<sequence length="431" mass="46872">MTDGSRAGSLQADGVQTDVLQAGGSQTSGLHSDGLQAGDSQADYFRECSEQADRMAISLLGSLIVRDFDDGTRIVARIVETEAYDQTDPASHTYHGRSQRNRAMFGPARHAYIYVSHGIHHCMNVTAGPDGFGAGALVRAAQVVEGVPAAIHNRGGRDGKALANGPAKLCQALGIGMDLYGHDLDQPPLRVVDAPLRDGERIVCSPRIGISKAKERRRRYFIDSDPCVSASPFNRDAQLIVIHDAGQQDAGWMGSTHAVSQERMMLSNDERGNGIQVDGTQVNGAQINSEHGDGKVKDSKVKDGKGLAIPVVSIKRAYAQPQESDGFRVLVDRLWPRGTSKAKACIDAWVKDVAPSKELRTWFAHIPERFPEFAERYAGELDANPEGIERLRQAWAGSARVTLVFAAKDEAYNNAVVLRDYLVRQGFAREQ</sequence>
<dbReference type="HAMAP" id="MF_00527">
    <property type="entry name" value="3MGH"/>
    <property type="match status" value="1"/>
</dbReference>
<dbReference type="Gene3D" id="3.10.300.10">
    <property type="entry name" value="Methylpurine-DNA glycosylase (MPG)"/>
    <property type="match status" value="1"/>
</dbReference>